<dbReference type="AlphaFoldDB" id="A0A0K8MYH5"/>
<protein>
    <recommendedName>
        <fullName evidence="4">SGNH/GDSL hydrolase family protein</fullName>
    </recommendedName>
</protein>
<gene>
    <name evidence="2" type="ORF">LARV_03887</name>
</gene>
<keyword evidence="1" id="KW-0812">Transmembrane</keyword>
<sequence length="366" mass="40128">MDRPTRTLFNALWKGVLLFVILDLLVALIPPGAFSRLSLYNSVFPGRQRLPFGENIQRSDNLSLYDLDAMFASLALPAAKPAGEYRVLVVGDSSVWGTLLRPGETLAGQLNALDLPSRDGRRVVAYNLGYPTMSLTKDLLLLERAAQYQPDLILWPVTLQSLPRSAQLSSPIVANNAAGVRSLIQRYGLDLDAAALSEPTFWGRTLIGQRRALADFFRLQLLGLPWAATGIDQDYPADYTPAARDLEADVTFAGLSGPDLPADALAWDALRAGMQMAGDTPVLLVNEPILISNGKNSDLRYNFFYPRWAYDAYRAQLAGLAAANNWRYLDLWDAVPETHFTNSAVHLDPSGEAALARKIGAEIGNR</sequence>
<evidence type="ECO:0008006" key="4">
    <source>
        <dbReference type="Google" id="ProtNLM"/>
    </source>
</evidence>
<name>A0A0K8MYH5_9CHLR</name>
<dbReference type="STRING" id="360412.LARV_03887"/>
<keyword evidence="1" id="KW-0472">Membrane</keyword>
<proteinExistence type="predicted"/>
<dbReference type="InterPro" id="IPR036514">
    <property type="entry name" value="SGNH_hydro_sf"/>
</dbReference>
<dbReference type="RefSeq" id="WP_075075474.1">
    <property type="nucleotide sequence ID" value="NZ_DF967973.1"/>
</dbReference>
<dbReference type="EMBL" id="DF967973">
    <property type="protein sequence ID" value="GAP16091.1"/>
    <property type="molecule type" value="Genomic_DNA"/>
</dbReference>
<organism evidence="2">
    <name type="scientific">Longilinea arvoryzae</name>
    <dbReference type="NCBI Taxonomy" id="360412"/>
    <lineage>
        <taxon>Bacteria</taxon>
        <taxon>Bacillati</taxon>
        <taxon>Chloroflexota</taxon>
        <taxon>Anaerolineae</taxon>
        <taxon>Anaerolineales</taxon>
        <taxon>Anaerolineaceae</taxon>
        <taxon>Longilinea</taxon>
    </lineage>
</organism>
<evidence type="ECO:0000313" key="2">
    <source>
        <dbReference type="EMBL" id="GAP16091.1"/>
    </source>
</evidence>
<keyword evidence="3" id="KW-1185">Reference proteome</keyword>
<keyword evidence="1" id="KW-1133">Transmembrane helix</keyword>
<evidence type="ECO:0000313" key="3">
    <source>
        <dbReference type="Proteomes" id="UP000055060"/>
    </source>
</evidence>
<feature type="transmembrane region" description="Helical" evidence="1">
    <location>
        <begin position="12"/>
        <end position="34"/>
    </location>
</feature>
<accession>A0A0K8MYH5</accession>
<dbReference type="Proteomes" id="UP000055060">
    <property type="component" value="Unassembled WGS sequence"/>
</dbReference>
<reference evidence="2" key="1">
    <citation type="submission" date="2015-07" db="EMBL/GenBank/DDBJ databases">
        <title>Draft Genome Sequences of Anaerolinea thermolimosa IMO-1, Bellilinea caldifistulae GOMI-1, Leptolinea tardivitalis YMTK-2, Levilinea saccharolytica KIBI-1,Longilinea arvoryzae KOME-1, Previously Described as Members of the Anaerolineaceae (Chloroflexi).</title>
        <authorList>
            <person name="Sekiguchi Y."/>
            <person name="Ohashi A."/>
            <person name="Matsuura N."/>
            <person name="Tourlousse M.D."/>
        </authorList>
    </citation>
    <scope>NUCLEOTIDE SEQUENCE [LARGE SCALE GENOMIC DNA]</scope>
    <source>
        <strain evidence="2">KOME-1</strain>
    </source>
</reference>
<dbReference type="Gene3D" id="3.40.50.1110">
    <property type="entry name" value="SGNH hydrolase"/>
    <property type="match status" value="1"/>
</dbReference>
<dbReference type="SUPFAM" id="SSF52266">
    <property type="entry name" value="SGNH hydrolase"/>
    <property type="match status" value="1"/>
</dbReference>
<dbReference type="OrthoDB" id="156518at2"/>
<evidence type="ECO:0000256" key="1">
    <source>
        <dbReference type="SAM" id="Phobius"/>
    </source>
</evidence>